<feature type="domain" description="BTB" evidence="1">
    <location>
        <begin position="17"/>
        <end position="90"/>
    </location>
</feature>
<dbReference type="PROSITE" id="PS50097">
    <property type="entry name" value="BTB"/>
    <property type="match status" value="1"/>
</dbReference>
<protein>
    <recommendedName>
        <fullName evidence="1">BTB domain-containing protein</fullName>
    </recommendedName>
</protein>
<dbReference type="AlphaFoldDB" id="A0A6A6C965"/>
<dbReference type="Proteomes" id="UP000799537">
    <property type="component" value="Unassembled WGS sequence"/>
</dbReference>
<dbReference type="CDD" id="cd18186">
    <property type="entry name" value="BTB_POZ_ZBTB_KLHL-like"/>
    <property type="match status" value="1"/>
</dbReference>
<evidence type="ECO:0000259" key="1">
    <source>
        <dbReference type="PROSITE" id="PS50097"/>
    </source>
</evidence>
<dbReference type="RefSeq" id="XP_033664470.1">
    <property type="nucleotide sequence ID" value="XM_033813638.1"/>
</dbReference>
<dbReference type="SUPFAM" id="SSF54695">
    <property type="entry name" value="POZ domain"/>
    <property type="match status" value="1"/>
</dbReference>
<dbReference type="InterPro" id="IPR000210">
    <property type="entry name" value="BTB/POZ_dom"/>
</dbReference>
<evidence type="ECO:0000313" key="3">
    <source>
        <dbReference type="Proteomes" id="UP000799537"/>
    </source>
</evidence>
<dbReference type="Gene3D" id="3.30.710.10">
    <property type="entry name" value="Potassium Channel Kv1.1, Chain A"/>
    <property type="match status" value="1"/>
</dbReference>
<keyword evidence="3" id="KW-1185">Reference proteome</keyword>
<gene>
    <name evidence="2" type="ORF">M409DRAFT_57463</name>
</gene>
<accession>A0A6A6C965</accession>
<reference evidence="2" key="1">
    <citation type="journal article" date="2020" name="Stud. Mycol.">
        <title>101 Dothideomycetes genomes: a test case for predicting lifestyles and emergence of pathogens.</title>
        <authorList>
            <person name="Haridas S."/>
            <person name="Albert R."/>
            <person name="Binder M."/>
            <person name="Bloem J."/>
            <person name="Labutti K."/>
            <person name="Salamov A."/>
            <person name="Andreopoulos B."/>
            <person name="Baker S."/>
            <person name="Barry K."/>
            <person name="Bills G."/>
            <person name="Bluhm B."/>
            <person name="Cannon C."/>
            <person name="Castanera R."/>
            <person name="Culley D."/>
            <person name="Daum C."/>
            <person name="Ezra D."/>
            <person name="Gonzalez J."/>
            <person name="Henrissat B."/>
            <person name="Kuo A."/>
            <person name="Liang C."/>
            <person name="Lipzen A."/>
            <person name="Lutzoni F."/>
            <person name="Magnuson J."/>
            <person name="Mondo S."/>
            <person name="Nolan M."/>
            <person name="Ohm R."/>
            <person name="Pangilinan J."/>
            <person name="Park H.-J."/>
            <person name="Ramirez L."/>
            <person name="Alfaro M."/>
            <person name="Sun H."/>
            <person name="Tritt A."/>
            <person name="Yoshinaga Y."/>
            <person name="Zwiers L.-H."/>
            <person name="Turgeon B."/>
            <person name="Goodwin S."/>
            <person name="Spatafora J."/>
            <person name="Crous P."/>
            <person name="Grigoriev I."/>
        </authorList>
    </citation>
    <scope>NUCLEOTIDE SEQUENCE</scope>
    <source>
        <strain evidence="2">ATCC 36951</strain>
    </source>
</reference>
<dbReference type="PANTHER" id="PTHR47843:SF2">
    <property type="entry name" value="BTB DOMAIN-CONTAINING PROTEIN"/>
    <property type="match status" value="1"/>
</dbReference>
<dbReference type="GeneID" id="54566910"/>
<dbReference type="Pfam" id="PF00651">
    <property type="entry name" value="BTB"/>
    <property type="match status" value="1"/>
</dbReference>
<dbReference type="InterPro" id="IPR011333">
    <property type="entry name" value="SKP1/BTB/POZ_sf"/>
</dbReference>
<dbReference type="OrthoDB" id="3650764at2759"/>
<name>A0A6A6C965_ZASCE</name>
<dbReference type="EMBL" id="ML993608">
    <property type="protein sequence ID" value="KAF2163581.1"/>
    <property type="molecule type" value="Genomic_DNA"/>
</dbReference>
<proteinExistence type="predicted"/>
<sequence>MPDTKQPYKRHKFKFNDEFKVVVGADVCVDTQSYNVPKNVLVKSSDFLRKACNKEWAEGQTKVVHLPEAKPKPFEIYLQYLYSGDVVLAEEIKFPAAGDKSEEAREDVTKAQVLVIDSYILADMLLDIDAKNALVDQLVFLTKRGRSLLPASVIQELFAATTKESPM</sequence>
<evidence type="ECO:0000313" key="2">
    <source>
        <dbReference type="EMBL" id="KAF2163581.1"/>
    </source>
</evidence>
<dbReference type="PANTHER" id="PTHR47843">
    <property type="entry name" value="BTB DOMAIN-CONTAINING PROTEIN-RELATED"/>
    <property type="match status" value="1"/>
</dbReference>
<organism evidence="2 3">
    <name type="scientific">Zasmidium cellare ATCC 36951</name>
    <dbReference type="NCBI Taxonomy" id="1080233"/>
    <lineage>
        <taxon>Eukaryota</taxon>
        <taxon>Fungi</taxon>
        <taxon>Dikarya</taxon>
        <taxon>Ascomycota</taxon>
        <taxon>Pezizomycotina</taxon>
        <taxon>Dothideomycetes</taxon>
        <taxon>Dothideomycetidae</taxon>
        <taxon>Mycosphaerellales</taxon>
        <taxon>Mycosphaerellaceae</taxon>
        <taxon>Zasmidium</taxon>
    </lineage>
</organism>